<evidence type="ECO:0000259" key="2">
    <source>
        <dbReference type="Pfam" id="PF13579"/>
    </source>
</evidence>
<dbReference type="AlphaFoldDB" id="A0A556QPY5"/>
<keyword evidence="3" id="KW-0808">Transferase</keyword>
<organism evidence="3 4">
    <name type="scientific">Rariglobus hedericola</name>
    <dbReference type="NCBI Taxonomy" id="2597822"/>
    <lineage>
        <taxon>Bacteria</taxon>
        <taxon>Pseudomonadati</taxon>
        <taxon>Verrucomicrobiota</taxon>
        <taxon>Opitutia</taxon>
        <taxon>Opitutales</taxon>
        <taxon>Opitutaceae</taxon>
        <taxon>Rariglobus</taxon>
    </lineage>
</organism>
<dbReference type="Pfam" id="PF13579">
    <property type="entry name" value="Glyco_trans_4_4"/>
    <property type="match status" value="1"/>
</dbReference>
<dbReference type="Gene3D" id="3.40.50.2000">
    <property type="entry name" value="Glycogen Phosphorylase B"/>
    <property type="match status" value="2"/>
</dbReference>
<dbReference type="PANTHER" id="PTHR45947">
    <property type="entry name" value="SULFOQUINOVOSYL TRANSFERASE SQD2"/>
    <property type="match status" value="1"/>
</dbReference>
<evidence type="ECO:0000313" key="4">
    <source>
        <dbReference type="Proteomes" id="UP000315648"/>
    </source>
</evidence>
<dbReference type="EMBL" id="VMBG01000001">
    <property type="protein sequence ID" value="TSJ78697.1"/>
    <property type="molecule type" value="Genomic_DNA"/>
</dbReference>
<gene>
    <name evidence="3" type="ORF">FPL22_05165</name>
</gene>
<dbReference type="RefSeq" id="WP_144229038.1">
    <property type="nucleotide sequence ID" value="NZ_CBCRVV010000002.1"/>
</dbReference>
<dbReference type="InterPro" id="IPR028098">
    <property type="entry name" value="Glyco_trans_4-like_N"/>
</dbReference>
<dbReference type="InterPro" id="IPR050194">
    <property type="entry name" value="Glycosyltransferase_grp1"/>
</dbReference>
<proteinExistence type="predicted"/>
<dbReference type="Pfam" id="PF00534">
    <property type="entry name" value="Glycos_transf_1"/>
    <property type="match status" value="1"/>
</dbReference>
<feature type="domain" description="Glycosyl transferase family 1" evidence="1">
    <location>
        <begin position="196"/>
        <end position="340"/>
    </location>
</feature>
<dbReference type="OrthoDB" id="9764577at2"/>
<protein>
    <submittedName>
        <fullName evidence="3">Glycosyltransferase</fullName>
    </submittedName>
</protein>
<dbReference type="InterPro" id="IPR001296">
    <property type="entry name" value="Glyco_trans_1"/>
</dbReference>
<dbReference type="PANTHER" id="PTHR45947:SF3">
    <property type="entry name" value="SULFOQUINOVOSYL TRANSFERASE SQD2"/>
    <property type="match status" value="1"/>
</dbReference>
<dbReference type="SUPFAM" id="SSF53756">
    <property type="entry name" value="UDP-Glycosyltransferase/glycogen phosphorylase"/>
    <property type="match status" value="1"/>
</dbReference>
<reference evidence="3 4" key="1">
    <citation type="submission" date="2019-07" db="EMBL/GenBank/DDBJ databases">
        <title>Description of 53C-WASEF.</title>
        <authorList>
            <person name="Pitt A."/>
            <person name="Hahn M.W."/>
        </authorList>
    </citation>
    <scope>NUCLEOTIDE SEQUENCE [LARGE SCALE GENOMIC DNA]</scope>
    <source>
        <strain evidence="3 4">53C-WASEF</strain>
    </source>
</reference>
<accession>A0A556QPY5</accession>
<evidence type="ECO:0000259" key="1">
    <source>
        <dbReference type="Pfam" id="PF00534"/>
    </source>
</evidence>
<evidence type="ECO:0000313" key="3">
    <source>
        <dbReference type="EMBL" id="TSJ78697.1"/>
    </source>
</evidence>
<dbReference type="GO" id="GO:0016758">
    <property type="term" value="F:hexosyltransferase activity"/>
    <property type="evidence" value="ECO:0007669"/>
    <property type="project" value="TreeGrafter"/>
</dbReference>
<name>A0A556QPY5_9BACT</name>
<comment type="caution">
    <text evidence="3">The sequence shown here is derived from an EMBL/GenBank/DDBJ whole genome shotgun (WGS) entry which is preliminary data.</text>
</comment>
<keyword evidence="4" id="KW-1185">Reference proteome</keyword>
<dbReference type="Proteomes" id="UP000315648">
    <property type="component" value="Unassembled WGS sequence"/>
</dbReference>
<feature type="domain" description="Glycosyltransferase subfamily 4-like N-terminal" evidence="2">
    <location>
        <begin position="15"/>
        <end position="172"/>
    </location>
</feature>
<sequence>MKIAQIVPSLEARHGGPSRSVRGLAEGLALCGQQVELLTTGPLVAAHTGASALTTFAFPRQCPESIARSTSLSTHLGAHSYDIIHSHGLWQRTLHYAHAAARKTGAPLVISPRGMMSPWAWRHRRWKKRLASMLVHPGAFLGASGWHATSHEEAEDIRQLGFTQPICVAHNGVIPPSLAEEESAAANWRTFLPDLNGRRVALFYSRFHSKKRVLELIDLWLSKPRNDWVLLLAGIPEQYSVNELDSYITSNGGSGRIIVQDGANRPPPYALASLFLLPSHSENFGLVIAEALVRGVPVLTTDATPWRDLAVQGAGLCVSWENYSDALDSLLNESALSLQQSGQRARVWASETYSWEKAAQTILAFYDQLTHR</sequence>